<name>A0A9N7V9K5_PLEPL</name>
<keyword evidence="4" id="KW-1185">Reference proteome</keyword>
<evidence type="ECO:0000313" key="3">
    <source>
        <dbReference type="EMBL" id="CAB1446709.1"/>
    </source>
</evidence>
<feature type="chain" id="PRO_5040457913" evidence="2">
    <location>
        <begin position="23"/>
        <end position="93"/>
    </location>
</feature>
<feature type="signal peptide" evidence="2">
    <location>
        <begin position="1"/>
        <end position="22"/>
    </location>
</feature>
<evidence type="ECO:0000256" key="2">
    <source>
        <dbReference type="SAM" id="SignalP"/>
    </source>
</evidence>
<evidence type="ECO:0000256" key="1">
    <source>
        <dbReference type="SAM" id="MobiDB-lite"/>
    </source>
</evidence>
<feature type="compositionally biased region" description="Polar residues" evidence="1">
    <location>
        <begin position="73"/>
        <end position="84"/>
    </location>
</feature>
<dbReference type="AlphaFoldDB" id="A0A9N7V9K5"/>
<dbReference type="EMBL" id="CADEAL010003925">
    <property type="protein sequence ID" value="CAB1446709.1"/>
    <property type="molecule type" value="Genomic_DNA"/>
</dbReference>
<feature type="region of interest" description="Disordered" evidence="1">
    <location>
        <begin position="69"/>
        <end position="93"/>
    </location>
</feature>
<sequence>MLPSHKILIIFYFLFTLQCTVGDEKYKILLFVNVDLCDVSFRQIGSFFTRKTFNHKSLTEKVMDDIYRPTKHLNPSMSGFTPRSTQEEESGKN</sequence>
<dbReference type="Proteomes" id="UP001153269">
    <property type="component" value="Unassembled WGS sequence"/>
</dbReference>
<reference evidence="3" key="1">
    <citation type="submission" date="2020-03" db="EMBL/GenBank/DDBJ databases">
        <authorList>
            <person name="Weist P."/>
        </authorList>
    </citation>
    <scope>NUCLEOTIDE SEQUENCE</scope>
</reference>
<keyword evidence="2" id="KW-0732">Signal</keyword>
<comment type="caution">
    <text evidence="3">The sequence shown here is derived from an EMBL/GenBank/DDBJ whole genome shotgun (WGS) entry which is preliminary data.</text>
</comment>
<protein>
    <submittedName>
        <fullName evidence="3">Uncharacterized protein</fullName>
    </submittedName>
</protein>
<gene>
    <name evidence="3" type="ORF">PLEPLA_LOCUS34434</name>
</gene>
<evidence type="ECO:0000313" key="4">
    <source>
        <dbReference type="Proteomes" id="UP001153269"/>
    </source>
</evidence>
<organism evidence="3 4">
    <name type="scientific">Pleuronectes platessa</name>
    <name type="common">European plaice</name>
    <dbReference type="NCBI Taxonomy" id="8262"/>
    <lineage>
        <taxon>Eukaryota</taxon>
        <taxon>Metazoa</taxon>
        <taxon>Chordata</taxon>
        <taxon>Craniata</taxon>
        <taxon>Vertebrata</taxon>
        <taxon>Euteleostomi</taxon>
        <taxon>Actinopterygii</taxon>
        <taxon>Neopterygii</taxon>
        <taxon>Teleostei</taxon>
        <taxon>Neoteleostei</taxon>
        <taxon>Acanthomorphata</taxon>
        <taxon>Carangaria</taxon>
        <taxon>Pleuronectiformes</taxon>
        <taxon>Pleuronectoidei</taxon>
        <taxon>Pleuronectidae</taxon>
        <taxon>Pleuronectes</taxon>
    </lineage>
</organism>
<proteinExistence type="predicted"/>
<accession>A0A9N7V9K5</accession>